<protein>
    <submittedName>
        <fullName evidence="1">Uncharacterized protein</fullName>
    </submittedName>
</protein>
<keyword evidence="2" id="KW-1185">Reference proteome</keyword>
<accession>A0A6G8RX11</accession>
<sequence>MQNLRQKFESGEHQHEFFIASALKTVNFNNTFESFKRLDQMFDAFKKQVGKLDANFIEDPLKCNTIKLIASYMGQFICYKLGQPENWQSYAEMHQVFQSFKDKPNDFIHQYGINCNNQITLPLFYVVKHFCSDEHSIKISQEIENLIINNQILKINDTQMHSEEMHNMQTIYQKGYALFCETAFEPMVRASNLDYSLESLVRLDELMREIRTQYIQSPAQFLSEPKHFCFILYLAGYLGRVIAQECGCALRWYSSQQVSQMVEQAIPEQIGTCRIAQIDSGFFFISQHISDFLFAPKIETSSIEFAHSIIEKIKPVANPIYLAQSTTQSSITITPYDRALQQAAILAHFLLMKIHGVLPRQSPDETLIPTSFPDGNTFHSHPDAELSTLLSRLDQNPDQLQLNVLGYEMYACLPQIRVDAISLHIRNYGEHHMNIQLVIPYYSTFDYRGFCILQPYFQASDAETDRNITQIYHAMPTFFKAIEDIEKDKPKDAQFWKNNYKPKRLSYPQSFIQNVPVLAI</sequence>
<proteinExistence type="predicted"/>
<dbReference type="AlphaFoldDB" id="A0A6G8RX11"/>
<name>A0A6G8RX11_9GAMM</name>
<dbReference type="Proteomes" id="UP000502297">
    <property type="component" value="Chromosome"/>
</dbReference>
<evidence type="ECO:0000313" key="1">
    <source>
        <dbReference type="EMBL" id="QIO06390.1"/>
    </source>
</evidence>
<reference evidence="1 2" key="1">
    <citation type="submission" date="2020-03" db="EMBL/GenBank/DDBJ databases">
        <authorList>
            <person name="Zhu W."/>
        </authorList>
    </citation>
    <scope>NUCLEOTIDE SEQUENCE [LARGE SCALE GENOMIC DNA]</scope>
    <source>
        <strain evidence="1 2">323-1</strain>
    </source>
</reference>
<gene>
    <name evidence="1" type="ORF">G8E00_10715</name>
</gene>
<evidence type="ECO:0000313" key="2">
    <source>
        <dbReference type="Proteomes" id="UP000502297"/>
    </source>
</evidence>
<dbReference type="KEGG" id="asha:G8E00_10715"/>
<dbReference type="EMBL" id="CP049801">
    <property type="protein sequence ID" value="QIO06390.1"/>
    <property type="molecule type" value="Genomic_DNA"/>
</dbReference>
<organism evidence="1 2">
    <name type="scientific">Acinetobacter shaoyimingii</name>
    <dbReference type="NCBI Taxonomy" id="2715164"/>
    <lineage>
        <taxon>Bacteria</taxon>
        <taxon>Pseudomonadati</taxon>
        <taxon>Pseudomonadota</taxon>
        <taxon>Gammaproteobacteria</taxon>
        <taxon>Moraxellales</taxon>
        <taxon>Moraxellaceae</taxon>
        <taxon>Acinetobacter</taxon>
    </lineage>
</organism>